<reference evidence="2" key="1">
    <citation type="submission" date="2007-07" db="EMBL/GenBank/DDBJ databases">
        <title>PCAP assembly of the Caenorhabditis remanei genome.</title>
        <authorList>
            <consortium name="The Caenorhabditis remanei Sequencing Consortium"/>
            <person name="Wilson R.K."/>
        </authorList>
    </citation>
    <scope>NUCLEOTIDE SEQUENCE [LARGE SCALE GENOMIC DNA]</scope>
    <source>
        <strain evidence="2">PB4641</strain>
    </source>
</reference>
<keyword evidence="3" id="KW-1185">Reference proteome</keyword>
<evidence type="ECO:0000313" key="3">
    <source>
        <dbReference type="Proteomes" id="UP000008281"/>
    </source>
</evidence>
<keyword evidence="1" id="KW-0472">Membrane</keyword>
<evidence type="ECO:0008006" key="4">
    <source>
        <dbReference type="Google" id="ProtNLM"/>
    </source>
</evidence>
<protein>
    <recommendedName>
        <fullName evidence="4">Serpentine receptor class gamma</fullName>
    </recommendedName>
</protein>
<organism evidence="3">
    <name type="scientific">Caenorhabditis remanei</name>
    <name type="common">Caenorhabditis vulgaris</name>
    <dbReference type="NCBI Taxonomy" id="31234"/>
    <lineage>
        <taxon>Eukaryota</taxon>
        <taxon>Metazoa</taxon>
        <taxon>Ecdysozoa</taxon>
        <taxon>Nematoda</taxon>
        <taxon>Chromadorea</taxon>
        <taxon>Rhabditida</taxon>
        <taxon>Rhabditina</taxon>
        <taxon>Rhabditomorpha</taxon>
        <taxon>Rhabditoidea</taxon>
        <taxon>Rhabditidae</taxon>
        <taxon>Peloderinae</taxon>
        <taxon>Caenorhabditis</taxon>
    </lineage>
</organism>
<dbReference type="InterPro" id="IPR018817">
    <property type="entry name" value="7TM_GPCR_serpentine_rcpt_Srz"/>
</dbReference>
<dbReference type="InParanoid" id="E3MZ15"/>
<feature type="transmembrane region" description="Helical" evidence="1">
    <location>
        <begin position="20"/>
        <end position="45"/>
    </location>
</feature>
<dbReference type="PANTHER" id="PTHR31720">
    <property type="entry name" value="SERPENTINE RECEPTOR, CLASS Z-RELATED"/>
    <property type="match status" value="1"/>
</dbReference>
<keyword evidence="1" id="KW-1133">Transmembrane helix</keyword>
<gene>
    <name evidence="2" type="ORF">CRE_05019</name>
</gene>
<proteinExistence type="predicted"/>
<dbReference type="Pfam" id="PF10325">
    <property type="entry name" value="7TM_GPCR_Srz"/>
    <property type="match status" value="1"/>
</dbReference>
<accession>E3MZ15</accession>
<dbReference type="AlphaFoldDB" id="E3MZ15"/>
<dbReference type="Proteomes" id="UP000008281">
    <property type="component" value="Unassembled WGS sequence"/>
</dbReference>
<dbReference type="PANTHER" id="PTHR31720:SF12">
    <property type="entry name" value="SERPENTINE RECEPTOR, CLASS T-RELATED"/>
    <property type="match status" value="1"/>
</dbReference>
<evidence type="ECO:0000313" key="2">
    <source>
        <dbReference type="EMBL" id="EFP12804.1"/>
    </source>
</evidence>
<feature type="transmembrane region" description="Helical" evidence="1">
    <location>
        <begin position="112"/>
        <end position="132"/>
    </location>
</feature>
<name>E3MZ15_CAERE</name>
<feature type="transmembrane region" description="Helical" evidence="1">
    <location>
        <begin position="69"/>
        <end position="92"/>
    </location>
</feature>
<keyword evidence="1" id="KW-0812">Transmembrane</keyword>
<evidence type="ECO:0000256" key="1">
    <source>
        <dbReference type="SAM" id="Phobius"/>
    </source>
</evidence>
<sequence length="182" mass="21315">MFFTNFLYYTLFNRQSIFNYTLIFFAVTIVILVHVHHCIIALLGLQRFLLYFFKKLETRISLKEKSMKWVIYSLYILLYSTYNISGGVYKYLSTYKNQGDESVAEIGYNMYLIYYLMINIILLVSASLYIPISVSVHRLAKLSSSVTNKPHRYILNQTISTVSFKSVSRCMASDIFCFSYTC</sequence>
<dbReference type="HOGENOM" id="CLU_1483325_0_0_1"/>
<dbReference type="OMA" id="CMASDIF"/>
<dbReference type="EMBL" id="DS268499">
    <property type="protein sequence ID" value="EFP12804.1"/>
    <property type="molecule type" value="Genomic_DNA"/>
</dbReference>